<evidence type="ECO:0000313" key="4">
    <source>
        <dbReference type="Proteomes" id="UP001211421"/>
    </source>
</evidence>
<comment type="caution">
    <text evidence="3">The sequence shown here is derived from an EMBL/GenBank/DDBJ whole genome shotgun (WGS) entry which is preliminary data.</text>
</comment>
<accession>A0AAW6DWW9</accession>
<sequence>MTEIISYLPNIIIYLVLGFVFIKVFRFVYIEESPNDSQHILTESLIYGFILQNIYSAFPISINTYIDIIGMVLSTVIIAYFLAKFIYSKLFSKILAKLKIQQTPIKDFWIDITHSKERTYITVYDKEFDRVINGRFARAETFNKRPLIQLSEYIIKNTRGDIIFDMSLNTADTIVIDTSKYPEIMLSHPQPKDKKKSEESQSKHNPIKSILNKIKTKFHHD</sequence>
<feature type="transmembrane region" description="Helical" evidence="2">
    <location>
        <begin position="68"/>
        <end position="87"/>
    </location>
</feature>
<proteinExistence type="predicted"/>
<feature type="region of interest" description="Disordered" evidence="1">
    <location>
        <begin position="186"/>
        <end position="221"/>
    </location>
</feature>
<evidence type="ECO:0008006" key="5">
    <source>
        <dbReference type="Google" id="ProtNLM"/>
    </source>
</evidence>
<keyword evidence="2" id="KW-0472">Membrane</keyword>
<dbReference type="Proteomes" id="UP001211421">
    <property type="component" value="Unassembled WGS sequence"/>
</dbReference>
<evidence type="ECO:0000256" key="2">
    <source>
        <dbReference type="SAM" id="Phobius"/>
    </source>
</evidence>
<name>A0AAW6DWW9_9FIRM</name>
<dbReference type="RefSeq" id="WP_195551114.1">
    <property type="nucleotide sequence ID" value="NZ_JADMNX010000002.1"/>
</dbReference>
<keyword evidence="2" id="KW-0812">Transmembrane</keyword>
<reference evidence="3" key="1">
    <citation type="submission" date="2023-01" db="EMBL/GenBank/DDBJ databases">
        <title>Human gut microbiome strain richness.</title>
        <authorList>
            <person name="Chen-Liaw A."/>
        </authorList>
    </citation>
    <scope>NUCLEOTIDE SEQUENCE</scope>
    <source>
        <strain evidence="3">D59st1_B8_D59t2_181005</strain>
    </source>
</reference>
<organism evidence="3 4">
    <name type="scientific">Ruminococcus bicirculans</name>
    <name type="common">ex Wegman et al. 2014</name>
    <dbReference type="NCBI Taxonomy" id="1160721"/>
    <lineage>
        <taxon>Bacteria</taxon>
        <taxon>Bacillati</taxon>
        <taxon>Bacillota</taxon>
        <taxon>Clostridia</taxon>
        <taxon>Eubacteriales</taxon>
        <taxon>Oscillospiraceae</taxon>
        <taxon>Ruminococcus</taxon>
    </lineage>
</organism>
<keyword evidence="2" id="KW-1133">Transmembrane helix</keyword>
<dbReference type="EMBL" id="JAQMLS010000002">
    <property type="protein sequence ID" value="MDB8741081.1"/>
    <property type="molecule type" value="Genomic_DNA"/>
</dbReference>
<evidence type="ECO:0000313" key="3">
    <source>
        <dbReference type="EMBL" id="MDB8741081.1"/>
    </source>
</evidence>
<evidence type="ECO:0000256" key="1">
    <source>
        <dbReference type="SAM" id="MobiDB-lite"/>
    </source>
</evidence>
<protein>
    <recommendedName>
        <fullName evidence="5">DUF421 domain-containing protein</fullName>
    </recommendedName>
</protein>
<feature type="compositionally biased region" description="Basic and acidic residues" evidence="1">
    <location>
        <begin position="190"/>
        <end position="202"/>
    </location>
</feature>
<dbReference type="AlphaFoldDB" id="A0AAW6DWW9"/>
<feature type="transmembrane region" description="Helical" evidence="2">
    <location>
        <begin position="6"/>
        <end position="28"/>
    </location>
</feature>
<gene>
    <name evidence="3" type="ORF">PNV70_03240</name>
</gene>